<dbReference type="PIRSF" id="PIRSF000188">
    <property type="entry name" value="Phe_leu_dh"/>
    <property type="match status" value="1"/>
</dbReference>
<keyword evidence="2 6" id="KW-0560">Oxidoreductase</keyword>
<evidence type="ECO:0000313" key="9">
    <source>
        <dbReference type="Proteomes" id="UP000295493"/>
    </source>
</evidence>
<dbReference type="AlphaFoldDB" id="A0A4R6FRQ8"/>
<keyword evidence="3 5" id="KW-0520">NAD</keyword>
<dbReference type="Proteomes" id="UP000295493">
    <property type="component" value="Unassembled WGS sequence"/>
</dbReference>
<feature type="active site" description="Proton donor/acceptor" evidence="4">
    <location>
        <position position="92"/>
    </location>
</feature>
<proteinExistence type="inferred from homology"/>
<dbReference type="EMBL" id="SNWD01000003">
    <property type="protein sequence ID" value="TDN84449.1"/>
    <property type="molecule type" value="Genomic_DNA"/>
</dbReference>
<evidence type="ECO:0000256" key="1">
    <source>
        <dbReference type="ARBA" id="ARBA00006382"/>
    </source>
</evidence>
<reference evidence="8 9" key="1">
    <citation type="submission" date="2019-03" db="EMBL/GenBank/DDBJ databases">
        <title>Genomic Encyclopedia of Type Strains, Phase IV (KMG-IV): sequencing the most valuable type-strain genomes for metagenomic binning, comparative biology and taxonomic classification.</title>
        <authorList>
            <person name="Goeker M."/>
        </authorList>
    </citation>
    <scope>NUCLEOTIDE SEQUENCE [LARGE SCALE GENOMIC DNA]</scope>
    <source>
        <strain evidence="8 9">DSM 25059</strain>
    </source>
</reference>
<dbReference type="InterPro" id="IPR016211">
    <property type="entry name" value="Glu/Phe/Leu/Val/Trp_DH_bac/arc"/>
</dbReference>
<dbReference type="Pfam" id="PF02812">
    <property type="entry name" value="ELFV_dehydrog_N"/>
    <property type="match status" value="1"/>
</dbReference>
<dbReference type="InterPro" id="IPR006097">
    <property type="entry name" value="Glu/Leu/Phe/Val/Trp_DH_dimer"/>
</dbReference>
<name>A0A4R6FRQ8_9SPHN</name>
<evidence type="ECO:0000256" key="2">
    <source>
        <dbReference type="ARBA" id="ARBA00023002"/>
    </source>
</evidence>
<dbReference type="SUPFAM" id="SSF51735">
    <property type="entry name" value="NAD(P)-binding Rossmann-fold domains"/>
    <property type="match status" value="1"/>
</dbReference>
<keyword evidence="5" id="KW-0547">Nucleotide-binding</keyword>
<protein>
    <submittedName>
        <fullName evidence="8">Leucine dehydrogenase</fullName>
    </submittedName>
</protein>
<dbReference type="InterPro" id="IPR046346">
    <property type="entry name" value="Aminoacid_DH-like_N_sf"/>
</dbReference>
<dbReference type="InterPro" id="IPR006096">
    <property type="entry name" value="Glu/Leu/Phe/Val/Trp_DH_C"/>
</dbReference>
<comment type="similarity">
    <text evidence="1 6">Belongs to the Glu/Leu/Phe/Val dehydrogenases family.</text>
</comment>
<dbReference type="GO" id="GO:0016639">
    <property type="term" value="F:oxidoreductase activity, acting on the CH-NH2 group of donors, NAD or NADP as acceptor"/>
    <property type="evidence" value="ECO:0007669"/>
    <property type="project" value="InterPro"/>
</dbReference>
<dbReference type="Pfam" id="PF00208">
    <property type="entry name" value="ELFV_dehydrog"/>
    <property type="match status" value="1"/>
</dbReference>
<dbReference type="GO" id="GO:0006520">
    <property type="term" value="P:amino acid metabolic process"/>
    <property type="evidence" value="ECO:0007669"/>
    <property type="project" value="InterPro"/>
</dbReference>
<evidence type="ECO:0000259" key="7">
    <source>
        <dbReference type="SMART" id="SM00839"/>
    </source>
</evidence>
<dbReference type="Gene3D" id="3.40.50.720">
    <property type="entry name" value="NAD(P)-binding Rossmann-like Domain"/>
    <property type="match status" value="1"/>
</dbReference>
<evidence type="ECO:0000256" key="4">
    <source>
        <dbReference type="PIRSR" id="PIRSR000188-1"/>
    </source>
</evidence>
<evidence type="ECO:0000256" key="5">
    <source>
        <dbReference type="PIRSR" id="PIRSR000188-2"/>
    </source>
</evidence>
<dbReference type="PANTHER" id="PTHR42722">
    <property type="entry name" value="LEUCINE DEHYDROGENASE"/>
    <property type="match status" value="1"/>
</dbReference>
<organism evidence="8 9">
    <name type="scientific">Stakelama pacifica</name>
    <dbReference type="NCBI Taxonomy" id="517720"/>
    <lineage>
        <taxon>Bacteria</taxon>
        <taxon>Pseudomonadati</taxon>
        <taxon>Pseudomonadota</taxon>
        <taxon>Alphaproteobacteria</taxon>
        <taxon>Sphingomonadales</taxon>
        <taxon>Sphingomonadaceae</taxon>
        <taxon>Stakelama</taxon>
    </lineage>
</organism>
<dbReference type="GO" id="GO:0000166">
    <property type="term" value="F:nucleotide binding"/>
    <property type="evidence" value="ECO:0007669"/>
    <property type="project" value="UniProtKB-KW"/>
</dbReference>
<dbReference type="PRINTS" id="PR00082">
    <property type="entry name" value="GLFDHDRGNASE"/>
</dbReference>
<evidence type="ECO:0000313" key="8">
    <source>
        <dbReference type="EMBL" id="TDN84449.1"/>
    </source>
</evidence>
<dbReference type="InterPro" id="IPR006095">
    <property type="entry name" value="Glu/Leu/Phe/Val/Trp_DH"/>
</dbReference>
<dbReference type="PANTHER" id="PTHR42722:SF1">
    <property type="entry name" value="VALINE DEHYDROGENASE"/>
    <property type="match status" value="1"/>
</dbReference>
<comment type="caution">
    <text evidence="8">The sequence shown here is derived from an EMBL/GenBank/DDBJ whole genome shotgun (WGS) entry which is preliminary data.</text>
</comment>
<gene>
    <name evidence="8" type="ORF">EV664_10389</name>
</gene>
<keyword evidence="9" id="KW-1185">Reference proteome</keyword>
<dbReference type="SMART" id="SM00839">
    <property type="entry name" value="ELFV_dehydrog"/>
    <property type="match status" value="1"/>
</dbReference>
<dbReference type="CDD" id="cd01075">
    <property type="entry name" value="NAD_bind_Leu_Phe_Val_DH"/>
    <property type="match status" value="1"/>
</dbReference>
<dbReference type="InterPro" id="IPR036291">
    <property type="entry name" value="NAD(P)-bd_dom_sf"/>
</dbReference>
<evidence type="ECO:0000256" key="3">
    <source>
        <dbReference type="ARBA" id="ARBA00023027"/>
    </source>
</evidence>
<dbReference type="Gene3D" id="3.40.50.10860">
    <property type="entry name" value="Leucine Dehydrogenase, chain A, domain 1"/>
    <property type="match status" value="1"/>
</dbReference>
<feature type="binding site" evidence="5">
    <location>
        <begin position="194"/>
        <end position="199"/>
    </location>
    <ligand>
        <name>NAD(+)</name>
        <dbReference type="ChEBI" id="CHEBI:57540"/>
    </ligand>
</feature>
<accession>A0A4R6FRQ8</accession>
<dbReference type="SUPFAM" id="SSF53223">
    <property type="entry name" value="Aminoacid dehydrogenase-like, N-terminal domain"/>
    <property type="match status" value="1"/>
</dbReference>
<sequence length="361" mass="37826">MREISAIRAENVQTDWGFPDFDDHEGVHLFTDPESGLRAVIAVHSTHLGPAAGGVRFWHYADPRAAITDALRLSRGMSYKNAMANLPMGGGKGVVLAAKQGDVISTAQLEAFGRAVESMAGRYITAEDVGMSEERMKVIATQTRHVSGLPVGEGAAGGDPGPFTAHGIYLGVKAAAKRALGADSMQGVRVAVQGVGSVGGSLARKLAKDGAVLTIADVDGARAQKLADEIGAKTADPAEILTLECDIVSPNALGAILDARTIDQLQCKAVAGGANNQLAMRADGARLFDRGILYAPDYVINAGGIINVGLEYLGQGDRAEVEARIDRIPARLIEVWDESDSTGDPHAEVADRIAQRLIGRS</sequence>
<feature type="domain" description="Glutamate/phenylalanine/leucine/valine/L-tryptophan dehydrogenase C-terminal" evidence="7">
    <location>
        <begin position="158"/>
        <end position="361"/>
    </location>
</feature>
<evidence type="ECO:0000256" key="6">
    <source>
        <dbReference type="RuleBase" id="RU004417"/>
    </source>
</evidence>